<dbReference type="InterPro" id="IPR029787">
    <property type="entry name" value="Nucleotide_cyclase"/>
</dbReference>
<dbReference type="PROSITE" id="PS50887">
    <property type="entry name" value="GGDEF"/>
    <property type="match status" value="1"/>
</dbReference>
<dbReference type="Pfam" id="PF00990">
    <property type="entry name" value="GGDEF"/>
    <property type="match status" value="1"/>
</dbReference>
<evidence type="ECO:0000313" key="4">
    <source>
        <dbReference type="EMBL" id="TYC84436.1"/>
    </source>
</evidence>
<dbReference type="FunFam" id="3.30.70.270:FF:000001">
    <property type="entry name" value="Diguanylate cyclase domain protein"/>
    <property type="match status" value="1"/>
</dbReference>
<keyword evidence="1" id="KW-1133">Transmembrane helix</keyword>
<evidence type="ECO:0000259" key="2">
    <source>
        <dbReference type="PROSITE" id="PS50883"/>
    </source>
</evidence>
<dbReference type="OrthoDB" id="1647636at2"/>
<dbReference type="PANTHER" id="PTHR44757:SF2">
    <property type="entry name" value="BIOFILM ARCHITECTURE MAINTENANCE PROTEIN MBAA"/>
    <property type="match status" value="1"/>
</dbReference>
<dbReference type="FunFam" id="3.20.20.450:FF:000001">
    <property type="entry name" value="Cyclic di-GMP phosphodiesterase yahA"/>
    <property type="match status" value="1"/>
</dbReference>
<dbReference type="CDD" id="cd01948">
    <property type="entry name" value="EAL"/>
    <property type="match status" value="1"/>
</dbReference>
<dbReference type="InterPro" id="IPR000160">
    <property type="entry name" value="GGDEF_dom"/>
</dbReference>
<evidence type="ECO:0000259" key="3">
    <source>
        <dbReference type="PROSITE" id="PS50887"/>
    </source>
</evidence>
<dbReference type="InterPro" id="IPR035919">
    <property type="entry name" value="EAL_sf"/>
</dbReference>
<comment type="caution">
    <text evidence="4">The sequence shown here is derived from an EMBL/GenBank/DDBJ whole genome shotgun (WGS) entry which is preliminary data.</text>
</comment>
<dbReference type="SMART" id="SM00052">
    <property type="entry name" value="EAL"/>
    <property type="match status" value="1"/>
</dbReference>
<gene>
    <name evidence="4" type="ORF">FXB42_11725</name>
</gene>
<dbReference type="PROSITE" id="PS50883">
    <property type="entry name" value="EAL"/>
    <property type="match status" value="1"/>
</dbReference>
<keyword evidence="1" id="KW-0812">Transmembrane</keyword>
<dbReference type="Proteomes" id="UP000322619">
    <property type="component" value="Unassembled WGS sequence"/>
</dbReference>
<feature type="domain" description="GGDEF" evidence="3">
    <location>
        <begin position="280"/>
        <end position="413"/>
    </location>
</feature>
<name>A0A5D0WJM2_9FIRM</name>
<dbReference type="InterPro" id="IPR043128">
    <property type="entry name" value="Rev_trsase/Diguanyl_cyclase"/>
</dbReference>
<dbReference type="Gene3D" id="3.20.20.450">
    <property type="entry name" value="EAL domain"/>
    <property type="match status" value="1"/>
</dbReference>
<dbReference type="SUPFAM" id="SSF55073">
    <property type="entry name" value="Nucleotide cyclase"/>
    <property type="match status" value="1"/>
</dbReference>
<protein>
    <submittedName>
        <fullName evidence="4">EAL domain-containing protein</fullName>
    </submittedName>
</protein>
<dbReference type="EMBL" id="VSLA01000025">
    <property type="protein sequence ID" value="TYC84436.1"/>
    <property type="molecule type" value="Genomic_DNA"/>
</dbReference>
<reference evidence="4 5" key="1">
    <citation type="submission" date="2019-08" db="EMBL/GenBank/DDBJ databases">
        <title>Isolation and enrichment of carboxydotrophic bacteria from anaerobic sludge for the production of bio-based chemicals from syngas.</title>
        <authorList>
            <person name="Antares A.L."/>
            <person name="Moreira J."/>
            <person name="Diender M."/>
            <person name="Parshina S.N."/>
            <person name="Stams A.J.M."/>
            <person name="Alves M."/>
            <person name="Alves J.I."/>
            <person name="Sousa D.Z."/>
        </authorList>
    </citation>
    <scope>NUCLEOTIDE SEQUENCE [LARGE SCALE GENOMIC DNA]</scope>
    <source>
        <strain evidence="4 5">JM</strain>
    </source>
</reference>
<feature type="domain" description="EAL" evidence="2">
    <location>
        <begin position="422"/>
        <end position="676"/>
    </location>
</feature>
<sequence length="678" mass="78158">MMNNIKFKRTIPVVFDLLNAEDDPAQILYYQNLITCMWASPLLFLGALANIIVVYFFWGGNLVEVLLNSGIFLLLGLSFEFISRKELTINLFDHLVSLTQSITLAFIVVQYYQIIGPAVWSVSFVMIILSLMRLKITMLYYIAITTFVCGLYVTFLLPVDGFLFSPVYFLIQNLLFCFIFCLASATFYLNLNRYDKAVVRLNAVTSQKEKIARLYKKLILTKKTLTVQNQELQAFNEEIRKNEERLHFLAYYDGLTELPNRKMILERLHLLVNLSENEKASFFIVFIDLDNFKKINDTMGHLYGDDYLRYTAKRLKELVHEDDLLGRLGGDEFALIIQRNIKEDAVYNYVESLRNELCDKIKTSCSEFKVSASFGISVFPQDGKDPIELLNSADTSMYKAKELGRNNIQFFRPDMKEEILNKIQMESLLLKAYENKEFFIEYQPQFNAEDHRIRGFEALIRWDSPHYGRVAPMNFIPLAEEMGLIIGIGHWVLLTACHKFKELDMRFDQNLCVSVNVSAVQMRDKNFVDTVKNVLSETSMDPRQLELEITESLFIDNIEETIDMLNEIKALNVRISLDDFGTGFSSLSYLRRLPIDTLKIDKSFIDDLSDQDSSIRIVGDIISLGHNLDAHIVAEGIENSTQLDYLKANNCDCIQGFMFGKPMSVKDMEALLQKNPLK</sequence>
<feature type="transmembrane region" description="Helical" evidence="1">
    <location>
        <begin position="139"/>
        <end position="157"/>
    </location>
</feature>
<dbReference type="InterPro" id="IPR052155">
    <property type="entry name" value="Biofilm_reg_signaling"/>
</dbReference>
<dbReference type="Pfam" id="PF00563">
    <property type="entry name" value="EAL"/>
    <property type="match status" value="1"/>
</dbReference>
<feature type="transmembrane region" description="Helical" evidence="1">
    <location>
        <begin position="36"/>
        <end position="59"/>
    </location>
</feature>
<dbReference type="NCBIfam" id="TIGR00254">
    <property type="entry name" value="GGDEF"/>
    <property type="match status" value="1"/>
</dbReference>
<evidence type="ECO:0000313" key="5">
    <source>
        <dbReference type="Proteomes" id="UP000322619"/>
    </source>
</evidence>
<dbReference type="PANTHER" id="PTHR44757">
    <property type="entry name" value="DIGUANYLATE CYCLASE DGCP"/>
    <property type="match status" value="1"/>
</dbReference>
<dbReference type="RefSeq" id="WP_084633423.1">
    <property type="nucleotide sequence ID" value="NZ_LKEU01000010.1"/>
</dbReference>
<dbReference type="Gene3D" id="3.30.70.270">
    <property type="match status" value="1"/>
</dbReference>
<accession>A0A5D0WJM2</accession>
<dbReference type="CDD" id="cd01949">
    <property type="entry name" value="GGDEF"/>
    <property type="match status" value="1"/>
</dbReference>
<feature type="transmembrane region" description="Helical" evidence="1">
    <location>
        <begin position="169"/>
        <end position="191"/>
    </location>
</feature>
<dbReference type="AlphaFoldDB" id="A0A5D0WJM2"/>
<dbReference type="InterPro" id="IPR001633">
    <property type="entry name" value="EAL_dom"/>
</dbReference>
<proteinExistence type="predicted"/>
<dbReference type="SUPFAM" id="SSF141868">
    <property type="entry name" value="EAL domain-like"/>
    <property type="match status" value="1"/>
</dbReference>
<evidence type="ECO:0000256" key="1">
    <source>
        <dbReference type="SAM" id="Phobius"/>
    </source>
</evidence>
<dbReference type="SMART" id="SM00267">
    <property type="entry name" value="GGDEF"/>
    <property type="match status" value="1"/>
</dbReference>
<keyword evidence="1" id="KW-0472">Membrane</keyword>
<organism evidence="4 5">
    <name type="scientific">Acetobacterium wieringae</name>
    <dbReference type="NCBI Taxonomy" id="52694"/>
    <lineage>
        <taxon>Bacteria</taxon>
        <taxon>Bacillati</taxon>
        <taxon>Bacillota</taxon>
        <taxon>Clostridia</taxon>
        <taxon>Eubacteriales</taxon>
        <taxon>Eubacteriaceae</taxon>
        <taxon>Acetobacterium</taxon>
    </lineage>
</organism>